<dbReference type="GO" id="GO:0030414">
    <property type="term" value="F:peptidase inhibitor activity"/>
    <property type="evidence" value="ECO:0007669"/>
    <property type="project" value="UniProtKB-KW"/>
</dbReference>
<keyword evidence="2" id="KW-0646">Protease inhibitor</keyword>
<organism evidence="2 3">
    <name type="scientific">Dissostichus eleginoides</name>
    <name type="common">Patagonian toothfish</name>
    <name type="synonym">Dissostichus amissus</name>
    <dbReference type="NCBI Taxonomy" id="100907"/>
    <lineage>
        <taxon>Eukaryota</taxon>
        <taxon>Metazoa</taxon>
        <taxon>Chordata</taxon>
        <taxon>Craniata</taxon>
        <taxon>Vertebrata</taxon>
        <taxon>Euteleostomi</taxon>
        <taxon>Actinopterygii</taxon>
        <taxon>Neopterygii</taxon>
        <taxon>Teleostei</taxon>
        <taxon>Neoteleostei</taxon>
        <taxon>Acanthomorphata</taxon>
        <taxon>Eupercaria</taxon>
        <taxon>Perciformes</taxon>
        <taxon>Notothenioidei</taxon>
        <taxon>Nototheniidae</taxon>
        <taxon>Dissostichus</taxon>
    </lineage>
</organism>
<dbReference type="EMBL" id="JASDAP010000006">
    <property type="protein sequence ID" value="KAK1901898.1"/>
    <property type="molecule type" value="Genomic_DNA"/>
</dbReference>
<accession>A0AAD9CIX7</accession>
<sequence length="95" mass="10201">MSLRFTVSKSDGDRRPSDIQGEVNQLFEGDEPNTSTAVEGEDAAGSEVVVELKEMGKALLKDFPSCTVCFAVAELQPCAGSQHFAGCHSDTVHFH</sequence>
<comment type="caution">
    <text evidence="2">The sequence shown here is derived from an EMBL/GenBank/DDBJ whole genome shotgun (WGS) entry which is preliminary data.</text>
</comment>
<dbReference type="Proteomes" id="UP001228049">
    <property type="component" value="Unassembled WGS sequence"/>
</dbReference>
<dbReference type="AlphaFoldDB" id="A0AAD9CIX7"/>
<evidence type="ECO:0000256" key="1">
    <source>
        <dbReference type="SAM" id="MobiDB-lite"/>
    </source>
</evidence>
<keyword evidence="3" id="KW-1185">Reference proteome</keyword>
<keyword evidence="2" id="KW-0481">Metalloenzyme inhibitor</keyword>
<evidence type="ECO:0000313" key="3">
    <source>
        <dbReference type="Proteomes" id="UP001228049"/>
    </source>
</evidence>
<gene>
    <name evidence="2" type="ORF">KUDE01_004863</name>
</gene>
<keyword evidence="2" id="KW-0483">Metalloprotease inhibitor</keyword>
<feature type="region of interest" description="Disordered" evidence="1">
    <location>
        <begin position="1"/>
        <end position="42"/>
    </location>
</feature>
<protein>
    <submittedName>
        <fullName evidence="2">Metalloproteinase inhibitor 3</fullName>
    </submittedName>
</protein>
<reference evidence="2" key="1">
    <citation type="submission" date="2023-04" db="EMBL/GenBank/DDBJ databases">
        <title>Chromosome-level genome of Chaenocephalus aceratus.</title>
        <authorList>
            <person name="Park H."/>
        </authorList>
    </citation>
    <scope>NUCLEOTIDE SEQUENCE</scope>
    <source>
        <strain evidence="2">DE</strain>
        <tissue evidence="2">Muscle</tissue>
    </source>
</reference>
<proteinExistence type="predicted"/>
<evidence type="ECO:0000313" key="2">
    <source>
        <dbReference type="EMBL" id="KAK1901898.1"/>
    </source>
</evidence>
<name>A0AAD9CIX7_DISEL</name>